<dbReference type="Proteomes" id="UP000198878">
    <property type="component" value="Unassembled WGS sequence"/>
</dbReference>
<accession>A0A1H5Q5F7</accession>
<protein>
    <recommendedName>
        <fullName evidence="4">DUF4436 domain-containing protein</fullName>
    </recommendedName>
</protein>
<feature type="transmembrane region" description="Helical" evidence="1">
    <location>
        <begin position="241"/>
        <end position="259"/>
    </location>
</feature>
<evidence type="ECO:0000313" key="3">
    <source>
        <dbReference type="Proteomes" id="UP000198878"/>
    </source>
</evidence>
<reference evidence="3" key="1">
    <citation type="submission" date="2016-10" db="EMBL/GenBank/DDBJ databases">
        <authorList>
            <person name="Varghese N."/>
            <person name="Submissions S."/>
        </authorList>
    </citation>
    <scope>NUCLEOTIDE SEQUENCE [LARGE SCALE GENOMIC DNA]</scope>
    <source>
        <strain evidence="3">DSM 44654</strain>
    </source>
</reference>
<evidence type="ECO:0000256" key="1">
    <source>
        <dbReference type="SAM" id="Phobius"/>
    </source>
</evidence>
<organism evidence="2 3">
    <name type="scientific">Amycolatopsis pretoriensis</name>
    <dbReference type="NCBI Taxonomy" id="218821"/>
    <lineage>
        <taxon>Bacteria</taxon>
        <taxon>Bacillati</taxon>
        <taxon>Actinomycetota</taxon>
        <taxon>Actinomycetes</taxon>
        <taxon>Pseudonocardiales</taxon>
        <taxon>Pseudonocardiaceae</taxon>
        <taxon>Amycolatopsis</taxon>
    </lineage>
</organism>
<keyword evidence="1" id="KW-0812">Transmembrane</keyword>
<evidence type="ECO:0008006" key="4">
    <source>
        <dbReference type="Google" id="ProtNLM"/>
    </source>
</evidence>
<keyword evidence="1" id="KW-1133">Transmembrane helix</keyword>
<keyword evidence="1" id="KW-0472">Membrane</keyword>
<dbReference type="STRING" id="218821.SAMN05421837_101814"/>
<gene>
    <name evidence="2" type="ORF">SAMN05421837_101814</name>
</gene>
<keyword evidence="3" id="KW-1185">Reference proteome</keyword>
<sequence>MEGKALPWRIIACLILIALASTTIWLTVSILYPGPYWESPIDEVSPHFGTGLPTRVKVLAIDHKTRTADVAVSIEIGDHAEPVSGPDGRTVPVEEVNGNYTLMADYRAVAEVRPKELAATDGRGVTVGYNATVKLPLTAASQRFPDDQYSLHQAFDLLLPDGYTLSGTKNKSLSLAVLPLRNEALTDWRTVVRNTSPTWYVELLLERSSNVRKFVYGVAIAPLVLGLAAMVIWLRRRDRVPFELAAAILALLPLRSVLVPNDVPGITRLDTVLGIELVFIATAVTLMAVVSVFARSSEGVGRHR</sequence>
<dbReference type="AlphaFoldDB" id="A0A1H5Q5F7"/>
<dbReference type="EMBL" id="FNUJ01000001">
    <property type="protein sequence ID" value="SEF21323.1"/>
    <property type="molecule type" value="Genomic_DNA"/>
</dbReference>
<feature type="transmembrane region" description="Helical" evidence="1">
    <location>
        <begin position="271"/>
        <end position="294"/>
    </location>
</feature>
<proteinExistence type="predicted"/>
<feature type="transmembrane region" description="Helical" evidence="1">
    <location>
        <begin position="214"/>
        <end position="234"/>
    </location>
</feature>
<name>A0A1H5Q5F7_9PSEU</name>
<evidence type="ECO:0000313" key="2">
    <source>
        <dbReference type="EMBL" id="SEF21323.1"/>
    </source>
</evidence>
<feature type="transmembrane region" description="Helical" evidence="1">
    <location>
        <begin position="12"/>
        <end position="32"/>
    </location>
</feature>